<sequence>MASSRKPTLVLVQGSFQLPEVYHKLSDALRATGYRVEQPSLPSLTDQDKPDFASKSLTDDALAIRSKVTELVEAGETVVMVLHSYGGLVGTEAVTKDLSFEQRKSQGLAGGVLHLFYFAAFILTEGQSVLSTFGEPPDNLVKPNGRFALKNTADILYHDLPAAEAQYWESKTVDQSYAVKTTAITNEGFRYVRSTYVVCENDRAAPPQYQEMFGKTAGSDVIKLSSGHSPMLSHTGKLVEMINMAVQSAVEGKRTELK</sequence>
<accession>A0ACC2JVC1</accession>
<name>A0ACC2JVC1_9PEZI</name>
<organism evidence="1 2">
    <name type="scientific">Lasiodiplodia mahajangana</name>
    <dbReference type="NCBI Taxonomy" id="1108764"/>
    <lineage>
        <taxon>Eukaryota</taxon>
        <taxon>Fungi</taxon>
        <taxon>Dikarya</taxon>
        <taxon>Ascomycota</taxon>
        <taxon>Pezizomycotina</taxon>
        <taxon>Dothideomycetes</taxon>
        <taxon>Dothideomycetes incertae sedis</taxon>
        <taxon>Botryosphaeriales</taxon>
        <taxon>Botryosphaeriaceae</taxon>
        <taxon>Lasiodiplodia</taxon>
    </lineage>
</organism>
<comment type="caution">
    <text evidence="1">The sequence shown here is derived from an EMBL/GenBank/DDBJ whole genome shotgun (WGS) entry which is preliminary data.</text>
</comment>
<evidence type="ECO:0000313" key="2">
    <source>
        <dbReference type="Proteomes" id="UP001153332"/>
    </source>
</evidence>
<evidence type="ECO:0000313" key="1">
    <source>
        <dbReference type="EMBL" id="KAJ8131282.1"/>
    </source>
</evidence>
<keyword evidence="2" id="KW-1185">Reference proteome</keyword>
<protein>
    <submittedName>
        <fullName evidence="1">Uncharacterized protein</fullName>
    </submittedName>
</protein>
<gene>
    <name evidence="1" type="ORF">O1611_g2350</name>
</gene>
<dbReference type="EMBL" id="JAPUUL010000321">
    <property type="protein sequence ID" value="KAJ8131282.1"/>
    <property type="molecule type" value="Genomic_DNA"/>
</dbReference>
<reference evidence="1" key="1">
    <citation type="submission" date="2022-12" db="EMBL/GenBank/DDBJ databases">
        <title>Genome Sequence of Lasiodiplodia mahajangana.</title>
        <authorList>
            <person name="Buettner E."/>
        </authorList>
    </citation>
    <scope>NUCLEOTIDE SEQUENCE</scope>
    <source>
        <strain evidence="1">VT137</strain>
    </source>
</reference>
<proteinExistence type="predicted"/>
<dbReference type="Proteomes" id="UP001153332">
    <property type="component" value="Unassembled WGS sequence"/>
</dbReference>